<keyword evidence="11" id="KW-0576">Peroxisome</keyword>
<keyword evidence="5" id="KW-0285">Flavoprotein</keyword>
<evidence type="ECO:0000256" key="1">
    <source>
        <dbReference type="ARBA" id="ARBA00004167"/>
    </source>
</evidence>
<evidence type="ECO:0000256" key="10">
    <source>
        <dbReference type="ARBA" id="ARBA00023136"/>
    </source>
</evidence>
<dbReference type="InterPro" id="IPR036318">
    <property type="entry name" value="FAD-bd_PCMH-like_sf"/>
</dbReference>
<evidence type="ECO:0000256" key="12">
    <source>
        <dbReference type="ARBA" id="ARBA00051033"/>
    </source>
</evidence>
<dbReference type="SUPFAM" id="SSF56176">
    <property type="entry name" value="FAD-binding/transporter-associated domain-like"/>
    <property type="match status" value="1"/>
</dbReference>
<evidence type="ECO:0000256" key="7">
    <source>
        <dbReference type="ARBA" id="ARBA00022827"/>
    </source>
</evidence>
<gene>
    <name evidence="16" type="ORF">FWK35_00010067</name>
</gene>
<evidence type="ECO:0000256" key="6">
    <source>
        <dbReference type="ARBA" id="ARBA00022692"/>
    </source>
</evidence>
<proteinExistence type="predicted"/>
<dbReference type="OrthoDB" id="415825at2759"/>
<dbReference type="SUPFAM" id="SSF55103">
    <property type="entry name" value="FAD-linked oxidases, C-terminal domain"/>
    <property type="match status" value="1"/>
</dbReference>
<dbReference type="EC" id="1.3.1.72" evidence="4"/>
<keyword evidence="6 14" id="KW-0812">Transmembrane</keyword>
<evidence type="ECO:0000313" key="17">
    <source>
        <dbReference type="Proteomes" id="UP000478052"/>
    </source>
</evidence>
<keyword evidence="17" id="KW-1185">Reference proteome</keyword>
<dbReference type="GO" id="GO:0000246">
    <property type="term" value="F:Delta24(24-1) sterol reductase activity"/>
    <property type="evidence" value="ECO:0007669"/>
    <property type="project" value="TreeGrafter"/>
</dbReference>
<dbReference type="InterPro" id="IPR016169">
    <property type="entry name" value="FAD-bd_PCMH_sub2"/>
</dbReference>
<dbReference type="GO" id="GO:0071949">
    <property type="term" value="F:FAD binding"/>
    <property type="evidence" value="ECO:0007669"/>
    <property type="project" value="InterPro"/>
</dbReference>
<evidence type="ECO:0000256" key="4">
    <source>
        <dbReference type="ARBA" id="ARBA00012405"/>
    </source>
</evidence>
<feature type="domain" description="FAD-binding PCMH-type" evidence="15">
    <location>
        <begin position="50"/>
        <end position="227"/>
    </location>
</feature>
<keyword evidence="10 14" id="KW-0472">Membrane</keyword>
<dbReference type="InterPro" id="IPR040165">
    <property type="entry name" value="Diminuto-like"/>
</dbReference>
<comment type="subcellular location">
    <subcellularLocation>
        <location evidence="1">Membrane</location>
        <topology evidence="1">Single-pass membrane protein</topology>
    </subcellularLocation>
    <subcellularLocation>
        <location evidence="2">Peroxisome</location>
    </subcellularLocation>
</comment>
<dbReference type="AlphaFoldDB" id="A0A6G0YTL6"/>
<dbReference type="PANTHER" id="PTHR10801">
    <property type="entry name" value="24-DEHYDROCHOLESTEROL REDUCTASE"/>
    <property type="match status" value="1"/>
</dbReference>
<accession>A0A6G0YTL6</accession>
<evidence type="ECO:0000256" key="8">
    <source>
        <dbReference type="ARBA" id="ARBA00022989"/>
    </source>
</evidence>
<dbReference type="EMBL" id="VUJU01002503">
    <property type="protein sequence ID" value="KAF0761063.1"/>
    <property type="molecule type" value="Genomic_DNA"/>
</dbReference>
<dbReference type="PROSITE" id="PS51387">
    <property type="entry name" value="FAD_PCMH"/>
    <property type="match status" value="1"/>
</dbReference>
<dbReference type="GO" id="GO:0050614">
    <property type="term" value="F:Delta24-sterol reductase activity"/>
    <property type="evidence" value="ECO:0007669"/>
    <property type="project" value="UniProtKB-EC"/>
</dbReference>
<comment type="catalytic activity">
    <reaction evidence="12">
        <text>lanosterol + NADPH + H(+) = 24,25-dihydrolanosterol + NADP(+)</text>
        <dbReference type="Rhea" id="RHEA:33919"/>
        <dbReference type="ChEBI" id="CHEBI:15378"/>
        <dbReference type="ChEBI" id="CHEBI:16521"/>
        <dbReference type="ChEBI" id="CHEBI:28113"/>
        <dbReference type="ChEBI" id="CHEBI:57783"/>
        <dbReference type="ChEBI" id="CHEBI:58349"/>
    </reaction>
    <physiologicalReaction direction="left-to-right" evidence="12">
        <dbReference type="Rhea" id="RHEA:33920"/>
    </physiologicalReaction>
</comment>
<evidence type="ECO:0000256" key="14">
    <source>
        <dbReference type="SAM" id="Phobius"/>
    </source>
</evidence>
<evidence type="ECO:0000256" key="9">
    <source>
        <dbReference type="ARBA" id="ARBA00023002"/>
    </source>
</evidence>
<evidence type="ECO:0000256" key="2">
    <source>
        <dbReference type="ARBA" id="ARBA00004275"/>
    </source>
</evidence>
<reference evidence="16 17" key="1">
    <citation type="submission" date="2019-08" db="EMBL/GenBank/DDBJ databases">
        <title>Whole genome of Aphis craccivora.</title>
        <authorList>
            <person name="Voronova N.V."/>
            <person name="Shulinski R.S."/>
            <person name="Bandarenka Y.V."/>
            <person name="Zhorov D.G."/>
            <person name="Warner D."/>
        </authorList>
    </citation>
    <scope>NUCLEOTIDE SEQUENCE [LARGE SCALE GENOMIC DNA]</scope>
    <source>
        <strain evidence="16">180601</strain>
        <tissue evidence="16">Whole Body</tissue>
    </source>
</reference>
<dbReference type="InterPro" id="IPR016164">
    <property type="entry name" value="FAD-linked_Oxase-like_C"/>
</dbReference>
<protein>
    <recommendedName>
        <fullName evidence="4">Delta(24)-sterol reductase</fullName>
        <ecNumber evidence="4">1.3.1.72</ecNumber>
    </recommendedName>
</protein>
<evidence type="ECO:0000259" key="15">
    <source>
        <dbReference type="PROSITE" id="PS51387"/>
    </source>
</evidence>
<dbReference type="GO" id="GO:0008202">
    <property type="term" value="P:steroid metabolic process"/>
    <property type="evidence" value="ECO:0007669"/>
    <property type="project" value="TreeGrafter"/>
</dbReference>
<dbReference type="Pfam" id="PF01565">
    <property type="entry name" value="FAD_binding_4"/>
    <property type="match status" value="1"/>
</dbReference>
<evidence type="ECO:0000256" key="5">
    <source>
        <dbReference type="ARBA" id="ARBA00022630"/>
    </source>
</evidence>
<sequence>MANHSNTVMHSDTLTEYVLVNYRWVFVVFFLLPCTVLGKMWAVFEKNSWSRRRRSTGLDHEKKVEDIQCEVRHKNLHAPGRVMCTARPSWRSMTIAEMTYKKRMFNINVYLDEMISIDSHNRTVRVEPSITVGQLIPILIQSGWTVPVALELEDLTIGGLVMGIGLESSSFKFGLFYKTCTRYELVTADGDLITCSESENPDVFRCIPFSYGTLGFLTAVDIRIIPAKKYVRLQYQPIRSLEKIQSRLIAETLDVENNDFIELLMFSKNEGVLMTGQMTDGDQNTKNVNRIGRFYKPWFFKHVELLLLSQKHTEEYIPLKDYYFRHNNSLFWEVQDIIPFGNHPVFRYLLGWIMPAKVALLKLTQTDTIKKLYDKHHFIDDFILPISNLKESVEKFHEHLNIYPIWVCPTVLNPGHGLVHSHAPVDKMYIDIGLYGEPKVPNFNSSIAKNLELFVLKLKGFKMMYVGTYLNEYEFKKMFNHCLYQSIRTQLNCKHNFPEVYDKVNKKVRR</sequence>
<evidence type="ECO:0000313" key="16">
    <source>
        <dbReference type="EMBL" id="KAF0761063.1"/>
    </source>
</evidence>
<comment type="catalytic activity">
    <reaction evidence="13">
        <text>5alpha-cholest-8-en-3beta-ol + NADP(+) = zymosterol + NADPH + H(+)</text>
        <dbReference type="Rhea" id="RHEA:36399"/>
        <dbReference type="ChEBI" id="CHEBI:15378"/>
        <dbReference type="ChEBI" id="CHEBI:16608"/>
        <dbReference type="ChEBI" id="CHEBI:18252"/>
        <dbReference type="ChEBI" id="CHEBI:57783"/>
        <dbReference type="ChEBI" id="CHEBI:58349"/>
        <dbReference type="EC" id="1.3.1.72"/>
    </reaction>
    <physiologicalReaction direction="right-to-left" evidence="13">
        <dbReference type="Rhea" id="RHEA:36401"/>
    </physiologicalReaction>
</comment>
<feature type="transmembrane region" description="Helical" evidence="14">
    <location>
        <begin position="24"/>
        <end position="44"/>
    </location>
</feature>
<comment type="caution">
    <text evidence="16">The sequence shown here is derived from an EMBL/GenBank/DDBJ whole genome shotgun (WGS) entry which is preliminary data.</text>
</comment>
<keyword evidence="9" id="KW-0560">Oxidoreductase</keyword>
<evidence type="ECO:0000256" key="3">
    <source>
        <dbReference type="ARBA" id="ARBA00011738"/>
    </source>
</evidence>
<evidence type="ECO:0000256" key="13">
    <source>
        <dbReference type="ARBA" id="ARBA00052927"/>
    </source>
</evidence>
<dbReference type="PANTHER" id="PTHR10801:SF0">
    <property type="entry name" value="DELTA(24)-STEROL REDUCTASE"/>
    <property type="match status" value="1"/>
</dbReference>
<dbReference type="Gene3D" id="3.30.465.10">
    <property type="match status" value="1"/>
</dbReference>
<dbReference type="GO" id="GO:0005777">
    <property type="term" value="C:peroxisome"/>
    <property type="evidence" value="ECO:0007669"/>
    <property type="project" value="UniProtKB-SubCell"/>
</dbReference>
<comment type="subunit">
    <text evidence="3">Homodimer.</text>
</comment>
<dbReference type="InterPro" id="IPR006094">
    <property type="entry name" value="Oxid_FAD_bind_N"/>
</dbReference>
<dbReference type="Proteomes" id="UP000478052">
    <property type="component" value="Unassembled WGS sequence"/>
</dbReference>
<evidence type="ECO:0000256" key="11">
    <source>
        <dbReference type="ARBA" id="ARBA00023140"/>
    </source>
</evidence>
<keyword evidence="8 14" id="KW-1133">Transmembrane helix</keyword>
<keyword evidence="7" id="KW-0274">FAD</keyword>
<organism evidence="16 17">
    <name type="scientific">Aphis craccivora</name>
    <name type="common">Cowpea aphid</name>
    <dbReference type="NCBI Taxonomy" id="307492"/>
    <lineage>
        <taxon>Eukaryota</taxon>
        <taxon>Metazoa</taxon>
        <taxon>Ecdysozoa</taxon>
        <taxon>Arthropoda</taxon>
        <taxon>Hexapoda</taxon>
        <taxon>Insecta</taxon>
        <taxon>Pterygota</taxon>
        <taxon>Neoptera</taxon>
        <taxon>Paraneoptera</taxon>
        <taxon>Hemiptera</taxon>
        <taxon>Sternorrhyncha</taxon>
        <taxon>Aphidomorpha</taxon>
        <taxon>Aphidoidea</taxon>
        <taxon>Aphididae</taxon>
        <taxon>Aphidini</taxon>
        <taxon>Aphis</taxon>
        <taxon>Aphis</taxon>
    </lineage>
</organism>
<dbReference type="InterPro" id="IPR016166">
    <property type="entry name" value="FAD-bd_PCMH"/>
</dbReference>
<dbReference type="GO" id="GO:0016020">
    <property type="term" value="C:membrane"/>
    <property type="evidence" value="ECO:0007669"/>
    <property type="project" value="UniProtKB-SubCell"/>
</dbReference>
<name>A0A6G0YTL6_APHCR</name>